<comment type="catalytic activity">
    <reaction evidence="14">
        <text>1D-myo-inositol 1,2,4,5,6-pentakisphosphate + H2O = 1D-myo-inositol 1,2,5,6-tetrakisphosphate + phosphate</text>
        <dbReference type="Rhea" id="RHEA:77115"/>
        <dbReference type="ChEBI" id="CHEBI:15377"/>
        <dbReference type="ChEBI" id="CHEBI:43474"/>
        <dbReference type="ChEBI" id="CHEBI:57798"/>
        <dbReference type="ChEBI" id="CHEBI:195535"/>
    </reaction>
    <physiologicalReaction direction="left-to-right" evidence="14">
        <dbReference type="Rhea" id="RHEA:77116"/>
    </physiologicalReaction>
</comment>
<dbReference type="PROSITE" id="PS00778">
    <property type="entry name" value="HIS_ACID_PHOSPHAT_2"/>
    <property type="match status" value="1"/>
</dbReference>
<reference evidence="20" key="1">
    <citation type="submission" date="2015-09" db="EMBL/GenBank/DDBJ databases">
        <authorList>
            <person name="Fill T.P."/>
            <person name="Baretta J.F."/>
            <person name="de Almeida L.G."/>
            <person name="Rocha M."/>
            <person name="de Souza D.H."/>
            <person name="Malavazi I."/>
            <person name="Cerdeira L.T."/>
            <person name="Hong H."/>
            <person name="Samborskyy M."/>
            <person name="de Vasconcelos A.T."/>
            <person name="Leadlay P."/>
            <person name="Rodrigues-Filho E."/>
        </authorList>
    </citation>
    <scope>NUCLEOTIDE SEQUENCE [LARGE SCALE GENOMIC DNA]</scope>
    <source>
        <strain evidence="20">LaBioMMi 136</strain>
    </source>
</reference>
<evidence type="ECO:0000256" key="10">
    <source>
        <dbReference type="ARBA" id="ARBA00042300"/>
    </source>
</evidence>
<dbReference type="GO" id="GO:0003993">
    <property type="term" value="F:acid phosphatase activity"/>
    <property type="evidence" value="ECO:0007669"/>
    <property type="project" value="TreeGrafter"/>
</dbReference>
<name>A0A1S9RHJ3_PENBI</name>
<evidence type="ECO:0000256" key="17">
    <source>
        <dbReference type="ARBA" id="ARBA00044262"/>
    </source>
</evidence>
<evidence type="ECO:0000313" key="19">
    <source>
        <dbReference type="EMBL" id="OOQ84821.1"/>
    </source>
</evidence>
<evidence type="ECO:0000256" key="4">
    <source>
        <dbReference type="ARBA" id="ARBA00012632"/>
    </source>
</evidence>
<dbReference type="Proteomes" id="UP000190744">
    <property type="component" value="Unassembled WGS sequence"/>
</dbReference>
<evidence type="ECO:0000256" key="2">
    <source>
        <dbReference type="ARBA" id="ARBA00005375"/>
    </source>
</evidence>
<evidence type="ECO:0000256" key="9">
    <source>
        <dbReference type="ARBA" id="ARBA00041857"/>
    </source>
</evidence>
<dbReference type="SMR" id="A0A1S9RHJ3"/>
<accession>A0A1S9RHJ3</accession>
<dbReference type="SUPFAM" id="SSF53254">
    <property type="entry name" value="Phosphoglycerate mutase-like"/>
    <property type="match status" value="1"/>
</dbReference>
<evidence type="ECO:0000256" key="8">
    <source>
        <dbReference type="ARBA" id="ARBA00023180"/>
    </source>
</evidence>
<dbReference type="EMBL" id="LJBN01000174">
    <property type="protein sequence ID" value="OOQ84821.1"/>
    <property type="molecule type" value="Genomic_DNA"/>
</dbReference>
<keyword evidence="7" id="KW-1015">Disulfide bond</keyword>
<dbReference type="Pfam" id="PF00328">
    <property type="entry name" value="His_Phos_2"/>
    <property type="match status" value="1"/>
</dbReference>
<evidence type="ECO:0000256" key="18">
    <source>
        <dbReference type="SAM" id="Phobius"/>
    </source>
</evidence>
<comment type="subcellular location">
    <subcellularLocation>
        <location evidence="1">Secreted</location>
    </subcellularLocation>
</comment>
<organism evidence="19 20">
    <name type="scientific">Penicillium brasilianum</name>
    <dbReference type="NCBI Taxonomy" id="104259"/>
    <lineage>
        <taxon>Eukaryota</taxon>
        <taxon>Fungi</taxon>
        <taxon>Dikarya</taxon>
        <taxon>Ascomycota</taxon>
        <taxon>Pezizomycotina</taxon>
        <taxon>Eurotiomycetes</taxon>
        <taxon>Eurotiomycetidae</taxon>
        <taxon>Eurotiales</taxon>
        <taxon>Aspergillaceae</taxon>
        <taxon>Penicillium</taxon>
    </lineage>
</organism>
<comment type="catalytic activity">
    <reaction evidence="11">
        <text>1D-myo-inositol 1,2,5,6-tetrakisphosphate + H2O = 1D-myo-inositol 1,2,6-trisphosphate + phosphate</text>
        <dbReference type="Rhea" id="RHEA:77119"/>
        <dbReference type="ChEBI" id="CHEBI:15377"/>
        <dbReference type="ChEBI" id="CHEBI:43474"/>
        <dbReference type="ChEBI" id="CHEBI:195535"/>
        <dbReference type="ChEBI" id="CHEBI:195537"/>
    </reaction>
    <physiologicalReaction direction="left-to-right" evidence="11">
        <dbReference type="Rhea" id="RHEA:77120"/>
    </physiologicalReaction>
</comment>
<dbReference type="PANTHER" id="PTHR20963:SF24">
    <property type="entry name" value="3-PHYTASE B"/>
    <property type="match status" value="1"/>
</dbReference>
<dbReference type="InterPro" id="IPR033379">
    <property type="entry name" value="Acid_Pase_AS"/>
</dbReference>
<dbReference type="Gene3D" id="3.40.50.1240">
    <property type="entry name" value="Phosphoglycerate mutase-like"/>
    <property type="match status" value="1"/>
</dbReference>
<gene>
    <name evidence="19" type="primary">phyA</name>
    <name evidence="19" type="ORF">PEBR_28428</name>
</gene>
<sequence>MAGYGTRDIHEEESLLGNDVDSRSSAKSSPSVKSRCWTVLSIVALLGLVSVAAVYMVTGYEPSRDVTVIDRARPDSEMVTAPSSKSHKVPRRPRACSSVDGGYQCFSEISHRWGQYSPYFSLADAGVSNTVPEKCDVTFVQVLSRHGARYPTASKSKKYKALIQAIKANATAFNGKTAFLSTYNYTLGSDDLTTFGEREMVSSGVKFYQRYKALARDNVPFIRSADSSRVVESGRFFIQGLQDSKLQDRAADHSQANATVNVLISEDTGANNTLNHNTCTAFEASTLGDDVSENYTSIIAPSMAKRIQSDLPGVTLSNDEVIYLMDMCTFDTISTTADASQISSFCALFTEAEWSQYNYLQSLGKYYGYGAGNPLGPTQGVGFVNELIARMTHTAVQDDTSTNHTLDAAGAASFPVNRTLYADFTHDNGMIPIFFALGLYNGTATLPTDHIQSAAQADGYSAAWTVPFAARAYIEMMQCSGSTEPLVRALVNDRVVPLHGCNADKLGRCRRSDFVRALSFARSGGDWASCYTS</sequence>
<evidence type="ECO:0000256" key="14">
    <source>
        <dbReference type="ARBA" id="ARBA00043748"/>
    </source>
</evidence>
<keyword evidence="18" id="KW-0472">Membrane</keyword>
<dbReference type="GO" id="GO:0005576">
    <property type="term" value="C:extracellular region"/>
    <property type="evidence" value="ECO:0007669"/>
    <property type="project" value="UniProtKB-SubCell"/>
</dbReference>
<comment type="catalytic activity">
    <reaction evidence="12">
        <text>1D-myo-inositol 1,2-bisphosphate + H2O = 1D-myo-inositol 2-phosphate + phosphate</text>
        <dbReference type="Rhea" id="RHEA:77135"/>
        <dbReference type="ChEBI" id="CHEBI:15377"/>
        <dbReference type="ChEBI" id="CHEBI:43474"/>
        <dbReference type="ChEBI" id="CHEBI:84142"/>
        <dbReference type="ChEBI" id="CHEBI:195539"/>
    </reaction>
    <physiologicalReaction direction="left-to-right" evidence="12">
        <dbReference type="Rhea" id="RHEA:77136"/>
    </physiologicalReaction>
</comment>
<keyword evidence="18" id="KW-0812">Transmembrane</keyword>
<evidence type="ECO:0000256" key="12">
    <source>
        <dbReference type="ARBA" id="ARBA00043675"/>
    </source>
</evidence>
<dbReference type="CDD" id="cd07061">
    <property type="entry name" value="HP_HAP_like"/>
    <property type="match status" value="1"/>
</dbReference>
<evidence type="ECO:0000256" key="1">
    <source>
        <dbReference type="ARBA" id="ARBA00004613"/>
    </source>
</evidence>
<evidence type="ECO:0000256" key="5">
    <source>
        <dbReference type="ARBA" id="ARBA00022525"/>
    </source>
</evidence>
<comment type="catalytic activity">
    <reaction evidence="15">
        <text>1D-myo-inositol hexakisphosphate + H2O = 1D-myo-inositol 1,2,4,5,6-pentakisphosphate + phosphate</text>
        <dbReference type="Rhea" id="RHEA:16989"/>
        <dbReference type="ChEBI" id="CHEBI:15377"/>
        <dbReference type="ChEBI" id="CHEBI:43474"/>
        <dbReference type="ChEBI" id="CHEBI:57798"/>
        <dbReference type="ChEBI" id="CHEBI:58130"/>
        <dbReference type="EC" id="3.1.3.8"/>
    </reaction>
    <physiologicalReaction direction="left-to-right" evidence="15">
        <dbReference type="Rhea" id="RHEA:16990"/>
    </physiologicalReaction>
</comment>
<evidence type="ECO:0000256" key="3">
    <source>
        <dbReference type="ARBA" id="ARBA00011245"/>
    </source>
</evidence>
<evidence type="ECO:0000256" key="15">
    <source>
        <dbReference type="ARBA" id="ARBA00043788"/>
    </source>
</evidence>
<feature type="transmembrane region" description="Helical" evidence="18">
    <location>
        <begin position="37"/>
        <end position="57"/>
    </location>
</feature>
<dbReference type="InterPro" id="IPR000560">
    <property type="entry name" value="His_Pase_clade-2"/>
</dbReference>
<evidence type="ECO:0000256" key="6">
    <source>
        <dbReference type="ARBA" id="ARBA00022801"/>
    </source>
</evidence>
<dbReference type="EC" id="3.1.3.8" evidence="4"/>
<comment type="caution">
    <text evidence="19">The sequence shown here is derived from an EMBL/GenBank/DDBJ whole genome shotgun (WGS) entry which is preliminary data.</text>
</comment>
<dbReference type="InterPro" id="IPR029033">
    <property type="entry name" value="His_PPase_superfam"/>
</dbReference>
<comment type="subunit">
    <text evidence="3">Monomer.</text>
</comment>
<evidence type="ECO:0000256" key="11">
    <source>
        <dbReference type="ARBA" id="ARBA00043670"/>
    </source>
</evidence>
<evidence type="ECO:0000256" key="7">
    <source>
        <dbReference type="ARBA" id="ARBA00023157"/>
    </source>
</evidence>
<dbReference type="PANTHER" id="PTHR20963">
    <property type="entry name" value="MULTIPLE INOSITOL POLYPHOSPHATE PHOSPHATASE-RELATED"/>
    <property type="match status" value="1"/>
</dbReference>
<keyword evidence="8" id="KW-0325">Glycoprotein</keyword>
<evidence type="ECO:0000256" key="13">
    <source>
        <dbReference type="ARBA" id="ARBA00043721"/>
    </source>
</evidence>
<comment type="catalytic activity">
    <reaction evidence="13">
        <text>1D-myo-inositol 1,2,6-trisphosphate + H2O = 1D-myo-inositol 1,2-bisphosphate + phosphate</text>
        <dbReference type="Rhea" id="RHEA:77131"/>
        <dbReference type="ChEBI" id="CHEBI:15377"/>
        <dbReference type="ChEBI" id="CHEBI:43474"/>
        <dbReference type="ChEBI" id="CHEBI:195537"/>
        <dbReference type="ChEBI" id="CHEBI:195539"/>
    </reaction>
    <physiologicalReaction direction="left-to-right" evidence="13">
        <dbReference type="Rhea" id="RHEA:77132"/>
    </physiologicalReaction>
</comment>
<dbReference type="AlphaFoldDB" id="A0A1S9RHJ3"/>
<evidence type="ECO:0000256" key="16">
    <source>
        <dbReference type="ARBA" id="ARBA00044106"/>
    </source>
</evidence>
<evidence type="ECO:0000313" key="20">
    <source>
        <dbReference type="Proteomes" id="UP000190744"/>
    </source>
</evidence>
<keyword evidence="18" id="KW-1133">Transmembrane helix</keyword>
<dbReference type="PROSITE" id="PS00616">
    <property type="entry name" value="HIS_ACID_PHOSPHAT_1"/>
    <property type="match status" value="1"/>
</dbReference>
<dbReference type="GO" id="GO:0016158">
    <property type="term" value="F:inositol hexakisphosphate 3-phosphatase activity"/>
    <property type="evidence" value="ECO:0007669"/>
    <property type="project" value="UniProtKB-EC"/>
</dbReference>
<proteinExistence type="inferred from homology"/>
<protein>
    <recommendedName>
        <fullName evidence="16">Phytase A</fullName>
        <ecNumber evidence="4">3.1.3.8</ecNumber>
    </recommendedName>
    <alternativeName>
        <fullName evidence="17">Histidine acid phosphatase phyA</fullName>
    </alternativeName>
    <alternativeName>
        <fullName evidence="10">Myo-inositol hexakisphosphate phosphohydrolase A</fullName>
    </alternativeName>
    <alternativeName>
        <fullName evidence="9">Myo-inositol-hexaphosphate 3-phosphohydrolase A</fullName>
    </alternativeName>
</protein>
<keyword evidence="5" id="KW-0964">Secreted</keyword>
<comment type="similarity">
    <text evidence="2">Belongs to the histidine acid phosphatase family.</text>
</comment>
<dbReference type="FunFam" id="3.40.50.1240:FF:000027">
    <property type="entry name" value="3-phytase A"/>
    <property type="match status" value="1"/>
</dbReference>
<keyword evidence="6" id="KW-0378">Hydrolase</keyword>